<dbReference type="EMBL" id="LKAQ01000004">
    <property type="protein sequence ID" value="OIQ49208.1"/>
    <property type="molecule type" value="Genomic_DNA"/>
</dbReference>
<dbReference type="Pfam" id="PF05728">
    <property type="entry name" value="UPF0227"/>
    <property type="match status" value="1"/>
</dbReference>
<dbReference type="Proteomes" id="UP000181901">
    <property type="component" value="Unassembled WGS sequence"/>
</dbReference>
<gene>
    <name evidence="1" type="ORF">BerOc1_01132</name>
</gene>
<dbReference type="GO" id="GO:0016787">
    <property type="term" value="F:hydrolase activity"/>
    <property type="evidence" value="ECO:0007669"/>
    <property type="project" value="UniProtKB-KW"/>
</dbReference>
<dbReference type="SUPFAM" id="SSF53474">
    <property type="entry name" value="alpha/beta-Hydrolases"/>
    <property type="match status" value="1"/>
</dbReference>
<proteinExistence type="predicted"/>
<dbReference type="Gene3D" id="3.40.50.1820">
    <property type="entry name" value="alpha/beta hydrolase"/>
    <property type="match status" value="1"/>
</dbReference>
<evidence type="ECO:0000313" key="2">
    <source>
        <dbReference type="Proteomes" id="UP000181901"/>
    </source>
</evidence>
<name>A0A1J5N318_9BACT</name>
<accession>A0A1J5N318</accession>
<dbReference type="RefSeq" id="WP_071544755.1">
    <property type="nucleotide sequence ID" value="NZ_LKAQ01000004.1"/>
</dbReference>
<evidence type="ECO:0000313" key="1">
    <source>
        <dbReference type="EMBL" id="OIQ49208.1"/>
    </source>
</evidence>
<organism evidence="1 2">
    <name type="scientific">Pseudodesulfovibrio hydrargyri</name>
    <dbReference type="NCBI Taxonomy" id="2125990"/>
    <lineage>
        <taxon>Bacteria</taxon>
        <taxon>Pseudomonadati</taxon>
        <taxon>Thermodesulfobacteriota</taxon>
        <taxon>Desulfovibrionia</taxon>
        <taxon>Desulfovibrionales</taxon>
        <taxon>Desulfovibrionaceae</taxon>
    </lineage>
</organism>
<dbReference type="OrthoDB" id="8903860at2"/>
<reference evidence="1 2" key="1">
    <citation type="submission" date="2015-09" db="EMBL/GenBank/DDBJ databases">
        <title>Genome of Desulfovibrio dechloracetivorans BerOc1, a mercury methylating strain isolated from highly hydrocarbons and metals contaminated coastal sediments.</title>
        <authorList>
            <person name="Goni Urriza M."/>
            <person name="Gassie C."/>
            <person name="Bouchez O."/>
            <person name="Klopp C."/>
            <person name="Ranchou-Peyruse A."/>
            <person name="Remy G."/>
        </authorList>
    </citation>
    <scope>NUCLEOTIDE SEQUENCE [LARGE SCALE GENOMIC DNA]</scope>
    <source>
        <strain evidence="1 2">BerOc1</strain>
    </source>
</reference>
<comment type="caution">
    <text evidence="1">The sequence shown here is derived from an EMBL/GenBank/DDBJ whole genome shotgun (WGS) entry which is preliminary data.</text>
</comment>
<dbReference type="InterPro" id="IPR008886">
    <property type="entry name" value="UPF0227/Esterase_YqiA"/>
</dbReference>
<sequence length="174" mass="18820">MPDCRLLWCHGSLSQPWGAKSLALADVAEEFGLTMEGPDFSDLADPDERVERLVSLLAEDDRPAILAGSSMGGYVAAAASMRARVPAAFLLAPAFYFPGYAVHVFPNLPGRVTVVHGWNDDVVPVDNAIRFAKTHRATLHVLADGHRLEGSTETLCILFARFLARTMADLEEGA</sequence>
<dbReference type="InterPro" id="IPR029058">
    <property type="entry name" value="AB_hydrolase_fold"/>
</dbReference>
<protein>
    <submittedName>
        <fullName evidence="1">Alpha/beta hydrolase family protein</fullName>
    </submittedName>
</protein>
<keyword evidence="2" id="KW-1185">Reference proteome</keyword>
<keyword evidence="1" id="KW-0378">Hydrolase</keyword>
<dbReference type="AlphaFoldDB" id="A0A1J5N318"/>